<dbReference type="RefSeq" id="WP_397556944.1">
    <property type="nucleotide sequence ID" value="NZ_JBIQWL010000004.1"/>
</dbReference>
<gene>
    <name evidence="1" type="ORF">ACH3VR_14115</name>
</gene>
<accession>A0ABW7QBJ5</accession>
<evidence type="ECO:0000313" key="2">
    <source>
        <dbReference type="Proteomes" id="UP001610861"/>
    </source>
</evidence>
<organism evidence="1 2">
    <name type="scientific">Microbacterium alkaliflavum</name>
    <dbReference type="NCBI Taxonomy" id="3248839"/>
    <lineage>
        <taxon>Bacteria</taxon>
        <taxon>Bacillati</taxon>
        <taxon>Actinomycetota</taxon>
        <taxon>Actinomycetes</taxon>
        <taxon>Micrococcales</taxon>
        <taxon>Microbacteriaceae</taxon>
        <taxon>Microbacterium</taxon>
    </lineage>
</organism>
<dbReference type="Proteomes" id="UP001610861">
    <property type="component" value="Unassembled WGS sequence"/>
</dbReference>
<dbReference type="EMBL" id="JBIQWL010000004">
    <property type="protein sequence ID" value="MFH8251503.1"/>
    <property type="molecule type" value="Genomic_DNA"/>
</dbReference>
<comment type="caution">
    <text evidence="1">The sequence shown here is derived from an EMBL/GenBank/DDBJ whole genome shotgun (WGS) entry which is preliminary data.</text>
</comment>
<name>A0ABW7QBJ5_9MICO</name>
<sequence>MNEPTDAEVDAIVAADLARYGNRAGPSTPLGVHVVNWRQLPDADAGREWTALREWVEWFTVRYRVPASVVPNCWWKHGPLVEELSALHTAHLAAFDSSDNGLGPISWHERLAQALPRLSRSGAGCTSVHSDTRPRSWTAATDDAEWDAWTSQAHAH</sequence>
<reference evidence="1 2" key="1">
    <citation type="submission" date="2024-09" db="EMBL/GenBank/DDBJ databases">
        <authorList>
            <person name="Pan X."/>
        </authorList>
    </citation>
    <scope>NUCLEOTIDE SEQUENCE [LARGE SCALE GENOMIC DNA]</scope>
    <source>
        <strain evidence="1 2">B2969</strain>
    </source>
</reference>
<keyword evidence="2" id="KW-1185">Reference proteome</keyword>
<protein>
    <recommendedName>
        <fullName evidence="3">DUF4913 domain-containing protein</fullName>
    </recommendedName>
</protein>
<proteinExistence type="predicted"/>
<evidence type="ECO:0008006" key="3">
    <source>
        <dbReference type="Google" id="ProtNLM"/>
    </source>
</evidence>
<evidence type="ECO:0000313" key="1">
    <source>
        <dbReference type="EMBL" id="MFH8251503.1"/>
    </source>
</evidence>